<reference evidence="8" key="2">
    <citation type="submission" date="2021-04" db="EMBL/GenBank/DDBJ databases">
        <title>Isolation and genomic analysis of the ibuprofen-degrading bacterium Sphingomonas strain MPO218.</title>
        <authorList>
            <person name="Aulestia M."/>
            <person name="Flores A."/>
            <person name="Mangas E.L."/>
            <person name="Perez-Pulido A.J."/>
            <person name="Santero E."/>
            <person name="Camacho E.M."/>
        </authorList>
    </citation>
    <scope>NUCLEOTIDE SEQUENCE</scope>
    <source>
        <strain evidence="8">MPO218</strain>
    </source>
</reference>
<keyword evidence="3" id="KW-0285">Flavoprotein</keyword>
<evidence type="ECO:0000256" key="5">
    <source>
        <dbReference type="ARBA" id="ARBA00023002"/>
    </source>
</evidence>
<comment type="similarity">
    <text evidence="2">Belongs to the GMC oxidoreductase family.</text>
</comment>
<dbReference type="SUPFAM" id="SSF51905">
    <property type="entry name" value="FAD/NAD(P)-binding domain"/>
    <property type="match status" value="1"/>
</dbReference>
<evidence type="ECO:0000256" key="1">
    <source>
        <dbReference type="ARBA" id="ARBA00001974"/>
    </source>
</evidence>
<feature type="domain" description="Glucose-methanol-choline oxidoreductase C-terminal" evidence="7">
    <location>
        <begin position="448"/>
        <end position="569"/>
    </location>
</feature>
<dbReference type="AlphaFoldDB" id="A0A975D0Y4"/>
<keyword evidence="4" id="KW-0274">FAD</keyword>
<dbReference type="EMBL" id="CP059319">
    <property type="protein sequence ID" value="QTH20867.1"/>
    <property type="molecule type" value="Genomic_DNA"/>
</dbReference>
<proteinExistence type="inferred from homology"/>
<dbReference type="Proteomes" id="UP000664914">
    <property type="component" value="Chromosome"/>
</dbReference>
<dbReference type="InterPro" id="IPR036188">
    <property type="entry name" value="FAD/NAD-bd_sf"/>
</dbReference>
<dbReference type="InterPro" id="IPR007867">
    <property type="entry name" value="GMC_OxRtase_C"/>
</dbReference>
<gene>
    <name evidence="8" type="ORF">HRJ34_21470</name>
</gene>
<dbReference type="Pfam" id="PF05199">
    <property type="entry name" value="GMC_oxred_C"/>
    <property type="match status" value="1"/>
</dbReference>
<sequence>MGKSRLQANIASPLPAASLCVCRVPGRLGKWKDAERRQPFAFHRSPPCPGRRDADGRPPPRPRGSRRPRRHAAAPGRRRIPDDRRLGPAPRRPGPSRRMIIDFNSETQRIDDRVYDVAIAGGGPAGISIALALAAAGRSVALIEGGGLDFSEASQASYQGSQSGAAYGPLDGTRLRYLGGTSNHWTGRCGAFDPIDFAPRRNRILPGWPIGRDEVYRFGTQARAILDLPRPPFRATRATPLPSKYFRLTEFAMSPPTRFLGKYRERLRADRRIDCYINANLVRIGANRSGGHVDGYDVRNYRGVRRRLRAHRYVLALGAIENARMLLNADDVVPTGLGNGSGMVGRCFMEHLDVNLGSFVTTDERFWRAGPVGFNPSVALMRQQGISNGIVSLTPSIKPRYYGRAAFLRELISGPGCRINPDWTRKITGSYCPGDNIVTSMIEQIANPESRVRLTGDRDAFGLRRIDLHWSIHRNDIATIETLAREVARDLARMDIARMKIAPEVLGRRITSFGVQSHHMGTTRMSADPRFGVVDARQKVHGIDNLYVAGSSVYPTGGAINPTFTLVAMSLRLADHLATTA</sequence>
<keyword evidence="5" id="KW-0560">Oxidoreductase</keyword>
<evidence type="ECO:0000256" key="3">
    <source>
        <dbReference type="ARBA" id="ARBA00022630"/>
    </source>
</evidence>
<dbReference type="GO" id="GO:0016614">
    <property type="term" value="F:oxidoreductase activity, acting on CH-OH group of donors"/>
    <property type="evidence" value="ECO:0007669"/>
    <property type="project" value="InterPro"/>
</dbReference>
<dbReference type="PANTHER" id="PTHR42784">
    <property type="entry name" value="PYRANOSE 2-OXIDASE"/>
    <property type="match status" value="1"/>
</dbReference>
<protein>
    <submittedName>
        <fullName evidence="8">GMC family oxidoreductase</fullName>
    </submittedName>
</protein>
<evidence type="ECO:0000256" key="6">
    <source>
        <dbReference type="SAM" id="MobiDB-lite"/>
    </source>
</evidence>
<dbReference type="Gene3D" id="3.50.50.60">
    <property type="entry name" value="FAD/NAD(P)-binding domain"/>
    <property type="match status" value="2"/>
</dbReference>
<evidence type="ECO:0000256" key="4">
    <source>
        <dbReference type="ARBA" id="ARBA00022827"/>
    </source>
</evidence>
<dbReference type="PANTHER" id="PTHR42784:SF1">
    <property type="entry name" value="PYRANOSE 2-OXIDASE"/>
    <property type="match status" value="1"/>
</dbReference>
<dbReference type="InterPro" id="IPR051473">
    <property type="entry name" value="P2Ox-like"/>
</dbReference>
<feature type="region of interest" description="Disordered" evidence="6">
    <location>
        <begin position="32"/>
        <end position="100"/>
    </location>
</feature>
<evidence type="ECO:0000313" key="8">
    <source>
        <dbReference type="EMBL" id="QTH20867.1"/>
    </source>
</evidence>
<feature type="compositionally biased region" description="Basic residues" evidence="6">
    <location>
        <begin position="63"/>
        <end position="78"/>
    </location>
</feature>
<evidence type="ECO:0000313" key="9">
    <source>
        <dbReference type="Proteomes" id="UP000664914"/>
    </source>
</evidence>
<name>A0A975D0Y4_9SPHN</name>
<evidence type="ECO:0000256" key="2">
    <source>
        <dbReference type="ARBA" id="ARBA00010790"/>
    </source>
</evidence>
<organism evidence="8 9">
    <name type="scientific">Rhizorhabdus wittichii</name>
    <dbReference type="NCBI Taxonomy" id="160791"/>
    <lineage>
        <taxon>Bacteria</taxon>
        <taxon>Pseudomonadati</taxon>
        <taxon>Pseudomonadota</taxon>
        <taxon>Alphaproteobacteria</taxon>
        <taxon>Sphingomonadales</taxon>
        <taxon>Sphingomonadaceae</taxon>
        <taxon>Rhizorhabdus</taxon>
    </lineage>
</organism>
<accession>A0A975D0Y4</accession>
<evidence type="ECO:0000259" key="7">
    <source>
        <dbReference type="Pfam" id="PF05199"/>
    </source>
</evidence>
<reference evidence="8" key="1">
    <citation type="submission" date="2020-07" db="EMBL/GenBank/DDBJ databases">
        <authorList>
            <person name="Camacho E."/>
        </authorList>
    </citation>
    <scope>NUCLEOTIDE SEQUENCE</scope>
    <source>
        <strain evidence="8">MPO218</strain>
    </source>
</reference>
<comment type="cofactor">
    <cofactor evidence="1">
        <name>FAD</name>
        <dbReference type="ChEBI" id="CHEBI:57692"/>
    </cofactor>
</comment>